<evidence type="ECO:0000313" key="3">
    <source>
        <dbReference type="EMBL" id="RDU51163.1"/>
    </source>
</evidence>
<dbReference type="EMBL" id="JACRTI010000001">
    <property type="protein sequence ID" value="MBC8600215.1"/>
    <property type="molecule type" value="Genomic_DNA"/>
</dbReference>
<dbReference type="CDD" id="cd02440">
    <property type="entry name" value="AdoMet_MTases"/>
    <property type="match status" value="1"/>
</dbReference>
<proteinExistence type="predicted"/>
<keyword evidence="5" id="KW-1185">Reference proteome</keyword>
<dbReference type="PANTHER" id="PTHR43861">
    <property type="entry name" value="TRANS-ACONITATE 2-METHYLTRANSFERASE-RELATED"/>
    <property type="match status" value="1"/>
</dbReference>
<keyword evidence="3" id="KW-0489">Methyltransferase</keyword>
<accession>A0A3D8HJW3</accession>
<dbReference type="InterPro" id="IPR013216">
    <property type="entry name" value="Methyltransf_11"/>
</dbReference>
<gene>
    <name evidence="3" type="ORF">DWU89_00595</name>
    <name evidence="2" type="ORF">H8784_00585</name>
</gene>
<dbReference type="Proteomes" id="UP000629596">
    <property type="component" value="Unassembled WGS sequence"/>
</dbReference>
<evidence type="ECO:0000259" key="1">
    <source>
        <dbReference type="Pfam" id="PF08241"/>
    </source>
</evidence>
<evidence type="ECO:0000313" key="4">
    <source>
        <dbReference type="Proteomes" id="UP000256321"/>
    </source>
</evidence>
<dbReference type="Gene3D" id="3.40.50.150">
    <property type="entry name" value="Vaccinia Virus protein VP39"/>
    <property type="match status" value="1"/>
</dbReference>
<dbReference type="Pfam" id="PF08241">
    <property type="entry name" value="Methyltransf_11"/>
    <property type="match status" value="1"/>
</dbReference>
<protein>
    <submittedName>
        <fullName evidence="3">Class I SAM-dependent methyltransferase</fullName>
    </submittedName>
</protein>
<dbReference type="GO" id="GO:0008757">
    <property type="term" value="F:S-adenosylmethionine-dependent methyltransferase activity"/>
    <property type="evidence" value="ECO:0007669"/>
    <property type="project" value="InterPro"/>
</dbReference>
<reference evidence="2 5" key="2">
    <citation type="submission" date="2020-08" db="EMBL/GenBank/DDBJ databases">
        <title>Genome public.</title>
        <authorList>
            <person name="Liu C."/>
            <person name="Sun Q."/>
        </authorList>
    </citation>
    <scope>NUCLEOTIDE SEQUENCE [LARGE SCALE GENOMIC DNA]</scope>
    <source>
        <strain evidence="2 5">426_9</strain>
    </source>
</reference>
<dbReference type="SUPFAM" id="SSF53335">
    <property type="entry name" value="S-adenosyl-L-methionine-dependent methyltransferases"/>
    <property type="match status" value="1"/>
</dbReference>
<dbReference type="InterPro" id="IPR029063">
    <property type="entry name" value="SAM-dependent_MTases_sf"/>
</dbReference>
<dbReference type="Proteomes" id="UP000256321">
    <property type="component" value="Unassembled WGS sequence"/>
</dbReference>
<reference evidence="3 4" key="1">
    <citation type="submission" date="2018-07" db="EMBL/GenBank/DDBJ databases">
        <title>Parabacteroides acidifaciens nov. sp., isolated from human feces.</title>
        <authorList>
            <person name="Wang Y.J."/>
        </authorList>
    </citation>
    <scope>NUCLEOTIDE SEQUENCE [LARGE SCALE GENOMIC DNA]</scope>
    <source>
        <strain evidence="3 4">426-9</strain>
    </source>
</reference>
<dbReference type="RefSeq" id="WP_115497757.1">
    <property type="nucleotide sequence ID" value="NZ_JACRTI010000001.1"/>
</dbReference>
<evidence type="ECO:0000313" key="5">
    <source>
        <dbReference type="Proteomes" id="UP000629596"/>
    </source>
</evidence>
<evidence type="ECO:0000313" key="2">
    <source>
        <dbReference type="EMBL" id="MBC8600215.1"/>
    </source>
</evidence>
<dbReference type="EMBL" id="QREV01000001">
    <property type="protein sequence ID" value="RDU51163.1"/>
    <property type="molecule type" value="Genomic_DNA"/>
</dbReference>
<dbReference type="GO" id="GO:0032259">
    <property type="term" value="P:methylation"/>
    <property type="evidence" value="ECO:0007669"/>
    <property type="project" value="UniProtKB-KW"/>
</dbReference>
<feature type="domain" description="Methyltransferase type 11" evidence="1">
    <location>
        <begin position="42"/>
        <end position="134"/>
    </location>
</feature>
<keyword evidence="3" id="KW-0808">Transferase</keyword>
<comment type="caution">
    <text evidence="3">The sequence shown here is derived from an EMBL/GenBank/DDBJ whole genome shotgun (WGS) entry which is preliminary data.</text>
</comment>
<name>A0A3D8HJW3_9BACT</name>
<dbReference type="AlphaFoldDB" id="A0A3D8HJW3"/>
<organism evidence="3 4">
    <name type="scientific">Parabacteroides acidifaciens</name>
    <dbReference type="NCBI Taxonomy" id="2290935"/>
    <lineage>
        <taxon>Bacteria</taxon>
        <taxon>Pseudomonadati</taxon>
        <taxon>Bacteroidota</taxon>
        <taxon>Bacteroidia</taxon>
        <taxon>Bacteroidales</taxon>
        <taxon>Tannerellaceae</taxon>
        <taxon>Parabacteroides</taxon>
    </lineage>
</organism>
<sequence length="194" mass="21646">MNKIAEFFDTLADRWDELCTHDPEKLNHILQNTGLRKGLRILDVGCGTGVLESYLLPYSPQRIVGVDISPGMIEKARSKYATPVVDFRCADVLDLQGESFDYIIAYSVFPHFPEPEKLISHLAGLLTAGGELVICHSESRHKINGHHDKHAGKLSEGLPPVEELAGMLSPFFTVNKAEDNERLYMISATRKQTL</sequence>